<proteinExistence type="predicted"/>
<evidence type="ECO:0008006" key="3">
    <source>
        <dbReference type="Google" id="ProtNLM"/>
    </source>
</evidence>
<dbReference type="EMBL" id="AF165818">
    <property type="protein sequence ID" value="AAK39829.1"/>
    <property type="molecule type" value="Genomic_DNA"/>
</dbReference>
<organism evidence="1 2">
    <name type="scientific">Guillardia theta</name>
    <name type="common">Cryptophyte</name>
    <name type="synonym">Cryptomonas phi</name>
    <dbReference type="NCBI Taxonomy" id="55529"/>
    <lineage>
        <taxon>Eukaryota</taxon>
        <taxon>Cryptophyceae</taxon>
        <taxon>Pyrenomonadales</taxon>
        <taxon>Geminigeraceae</taxon>
        <taxon>Guillardia</taxon>
    </lineage>
</organism>
<keyword evidence="1" id="KW-0542">Nucleomorph</keyword>
<evidence type="ECO:0000313" key="1">
    <source>
        <dbReference type="EMBL" id="AAK39829.1"/>
    </source>
</evidence>
<geneLocation type="nucleomorph" evidence="1"/>
<reference evidence="1 2" key="1">
    <citation type="journal article" date="2001" name="Nature">
        <title>The highly reduced genome of an enslaved algal nucleus.</title>
        <authorList>
            <person name="Douglas S."/>
            <person name="Zauner S."/>
            <person name="Fraunholz M."/>
            <person name="Beaton M."/>
            <person name="Penny S."/>
            <person name="Deng L."/>
            <person name="Wu X."/>
            <person name="Reith M."/>
            <person name="Cavalier-Smith T."/>
            <person name="Maier U."/>
        </authorList>
    </citation>
    <scope>NUCLEOTIDE SEQUENCE [LARGE SCALE GENOMIC DNA]</scope>
</reference>
<dbReference type="GeneID" id="857317"/>
<dbReference type="PIR" id="B90087">
    <property type="entry name" value="B90087"/>
</dbReference>
<evidence type="ECO:0000313" key="2">
    <source>
        <dbReference type="Proteomes" id="UP000242167"/>
    </source>
</evidence>
<accession>Q98RX1</accession>
<gene>
    <name evidence="1" type="primary">orf176</name>
</gene>
<dbReference type="AlphaFoldDB" id="Q98RX1"/>
<dbReference type="Proteomes" id="UP000242167">
    <property type="component" value="Nucleomorph 1"/>
</dbReference>
<name>Q98RX1_GUITH</name>
<sequence>MIILVNKLWIEKTNCQIKSSCYTMDIIYQNYLSINKFKKFFSIKIIQEIYIFNEIISFLKFIDNFSFNSGLFSFQFNIFNLFYNKTEIEFSEIGTFYETFLSQKRRKRRKFANEEERRIARILKNRKTAEESRQRRIRKMKILESFVIISQEREKRLRKELYFLSKNLMFFISKKN</sequence>
<protein>
    <recommendedName>
        <fullName evidence="3">BZIP domain-containing protein</fullName>
    </recommendedName>
</protein>
<dbReference type="RefSeq" id="XP_001713534.1">
    <property type="nucleotide sequence ID" value="XM_001713482.1"/>
</dbReference>